<accession>A0A1M5DR16</accession>
<dbReference type="Proteomes" id="UP000183945">
    <property type="component" value="Unassembled WGS sequence"/>
</dbReference>
<dbReference type="AlphaFoldDB" id="A0A1M5DR16"/>
<evidence type="ECO:0000313" key="2">
    <source>
        <dbReference type="EMBL" id="SHF69301.1"/>
    </source>
</evidence>
<name>A0A1M5DR16_SALEC</name>
<keyword evidence="1" id="KW-0812">Transmembrane</keyword>
<evidence type="ECO:0000256" key="1">
    <source>
        <dbReference type="SAM" id="Phobius"/>
    </source>
</evidence>
<evidence type="ECO:0000313" key="3">
    <source>
        <dbReference type="Proteomes" id="UP000183945"/>
    </source>
</evidence>
<feature type="transmembrane region" description="Helical" evidence="1">
    <location>
        <begin position="6"/>
        <end position="25"/>
    </location>
</feature>
<keyword evidence="3" id="KW-1185">Reference proteome</keyword>
<keyword evidence="1" id="KW-1133">Transmembrane helix</keyword>
<reference evidence="3" key="1">
    <citation type="submission" date="2016-11" db="EMBL/GenBank/DDBJ databases">
        <authorList>
            <person name="Varghese N."/>
            <person name="Submissions S."/>
        </authorList>
    </citation>
    <scope>NUCLEOTIDE SEQUENCE [LARGE SCALE GENOMIC DNA]</scope>
    <source>
        <strain evidence="3">DSM 24579</strain>
    </source>
</reference>
<gene>
    <name evidence="2" type="ORF">SAMN05444483_10271</name>
</gene>
<protein>
    <submittedName>
        <fullName evidence="2">Uncharacterized protein</fullName>
    </submittedName>
</protein>
<organism evidence="2 3">
    <name type="scientific">Salegentibacter echinorum</name>
    <dbReference type="NCBI Taxonomy" id="1073325"/>
    <lineage>
        <taxon>Bacteria</taxon>
        <taxon>Pseudomonadati</taxon>
        <taxon>Bacteroidota</taxon>
        <taxon>Flavobacteriia</taxon>
        <taxon>Flavobacteriales</taxon>
        <taxon>Flavobacteriaceae</taxon>
        <taxon>Salegentibacter</taxon>
    </lineage>
</organism>
<dbReference type="EMBL" id="FQVT01000002">
    <property type="protein sequence ID" value="SHF69301.1"/>
    <property type="molecule type" value="Genomic_DNA"/>
</dbReference>
<proteinExistence type="predicted"/>
<dbReference type="OrthoDB" id="1448026at2"/>
<sequence length="155" mass="17432">MDTPSTIIGLVPLAIFVLPILYLIVQQNNKQKQGLKNLKNIGNKNNLRLEKTEVSSNLLLGLDSEAHKLLVVEPVNNMQHRVVDLRKVSRSTVNAVAFPNNQKLIKRVSLDLLNSTGKMDIVFYDDDDDNDNHNAAERLAVAKKWNQLIRPKLSA</sequence>
<dbReference type="RefSeq" id="WP_072877020.1">
    <property type="nucleotide sequence ID" value="NZ_FQVT01000002.1"/>
</dbReference>
<keyword evidence="1" id="KW-0472">Membrane</keyword>